<feature type="domain" description="XdhC Rossmann" evidence="2">
    <location>
        <begin position="108"/>
        <end position="250"/>
    </location>
</feature>
<dbReference type="RefSeq" id="WP_008844543.1">
    <property type="nucleotide sequence ID" value="NZ_BAEN01000041.1"/>
</dbReference>
<dbReference type="InterPro" id="IPR052698">
    <property type="entry name" value="MoCofactor_Util/Proc"/>
</dbReference>
<evidence type="ECO:0000313" key="4">
    <source>
        <dbReference type="Proteomes" id="UP000006334"/>
    </source>
</evidence>
<dbReference type="STRING" id="1127673.GLIP_2099"/>
<dbReference type="InterPro" id="IPR003777">
    <property type="entry name" value="XdhC_CoxI"/>
</dbReference>
<dbReference type="Proteomes" id="UP000006334">
    <property type="component" value="Unassembled WGS sequence"/>
</dbReference>
<feature type="domain" description="XdhC- CoxI" evidence="1">
    <location>
        <begin position="17"/>
        <end position="79"/>
    </location>
</feature>
<dbReference type="PANTHER" id="PTHR30388:SF6">
    <property type="entry name" value="XANTHINE DEHYDROGENASE SUBUNIT A-RELATED"/>
    <property type="match status" value="1"/>
</dbReference>
<comment type="caution">
    <text evidence="3">The sequence shown here is derived from an EMBL/GenBank/DDBJ whole genome shotgun (WGS) entry which is preliminary data.</text>
</comment>
<keyword evidence="4" id="KW-1185">Reference proteome</keyword>
<sequence>MIGNRWFDGIHHCQNTAKEYVVLTVMGSVGSTPRAQGTKMVVTEDRIFDTIGGGHLEHMSIQKARSLLADKKTNQHVEYFPLGAKLAQCCGGATHVLFEVFWQHANQLLIFGAGHVAQALIPIVSQLPVSTTWVDSRQHIFDDLAVPDNIHTVISQDCIDVFNDKQINYVLVMTHDHQLDYDIVKQALTIDSIQYLGLIGSETKAKRFKTRLKNHNISEHQLQKLICPVGLDSVTGKRPIEVAISIAGQLIQHLNSGDSADPQNTQTAWVQTKEIAKIL</sequence>
<dbReference type="AlphaFoldDB" id="K6Y947"/>
<protein>
    <submittedName>
        <fullName evidence="3">Xanthine dehydrogenase accessory factor</fullName>
    </submittedName>
</protein>
<dbReference type="PANTHER" id="PTHR30388">
    <property type="entry name" value="ALDEHYDE OXIDOREDUCTASE MOLYBDENUM COFACTOR ASSEMBLY PROTEIN"/>
    <property type="match status" value="1"/>
</dbReference>
<dbReference type="InterPro" id="IPR027051">
    <property type="entry name" value="XdhC_Rossmann_dom"/>
</dbReference>
<evidence type="ECO:0000259" key="1">
    <source>
        <dbReference type="Pfam" id="PF02625"/>
    </source>
</evidence>
<evidence type="ECO:0000313" key="3">
    <source>
        <dbReference type="EMBL" id="GAC14727.1"/>
    </source>
</evidence>
<name>K6Y947_9ALTE</name>
<dbReference type="EMBL" id="BAEN01000041">
    <property type="protein sequence ID" value="GAC14727.1"/>
    <property type="molecule type" value="Genomic_DNA"/>
</dbReference>
<dbReference type="InterPro" id="IPR014308">
    <property type="entry name" value="Xanthine_DH_XdhC"/>
</dbReference>
<dbReference type="OrthoDB" id="61481at2"/>
<dbReference type="Gene3D" id="3.40.50.720">
    <property type="entry name" value="NAD(P)-binding Rossmann-like Domain"/>
    <property type="match status" value="1"/>
</dbReference>
<reference evidence="3 4" key="1">
    <citation type="journal article" date="2017" name="Antonie Van Leeuwenhoek">
        <title>Rhizobium rhizosphaerae sp. nov., a novel species isolated from rice rhizosphere.</title>
        <authorList>
            <person name="Zhao J.J."/>
            <person name="Zhang J."/>
            <person name="Zhang R.J."/>
            <person name="Zhang C.W."/>
            <person name="Yin H.Q."/>
            <person name="Zhang X.X."/>
        </authorList>
    </citation>
    <scope>NUCLEOTIDE SEQUENCE [LARGE SCALE GENOMIC DNA]</scope>
    <source>
        <strain evidence="3 4">E3</strain>
    </source>
</reference>
<dbReference type="Pfam" id="PF02625">
    <property type="entry name" value="XdhC_CoxI"/>
    <property type="match status" value="1"/>
</dbReference>
<dbReference type="eggNOG" id="COG1975">
    <property type="taxonomic scope" value="Bacteria"/>
</dbReference>
<gene>
    <name evidence="3" type="primary">xdhC</name>
    <name evidence="3" type="ORF">GLIP_2099</name>
</gene>
<proteinExistence type="predicted"/>
<dbReference type="NCBIfam" id="TIGR02964">
    <property type="entry name" value="xanthine_xdhC"/>
    <property type="match status" value="1"/>
</dbReference>
<organism evidence="3 4">
    <name type="scientific">Aliiglaciecola lipolytica E3</name>
    <dbReference type="NCBI Taxonomy" id="1127673"/>
    <lineage>
        <taxon>Bacteria</taxon>
        <taxon>Pseudomonadati</taxon>
        <taxon>Pseudomonadota</taxon>
        <taxon>Gammaproteobacteria</taxon>
        <taxon>Alteromonadales</taxon>
        <taxon>Alteromonadaceae</taxon>
        <taxon>Aliiglaciecola</taxon>
    </lineage>
</organism>
<accession>K6Y947</accession>
<dbReference type="Pfam" id="PF13478">
    <property type="entry name" value="XdhC_C"/>
    <property type="match status" value="1"/>
</dbReference>
<evidence type="ECO:0000259" key="2">
    <source>
        <dbReference type="Pfam" id="PF13478"/>
    </source>
</evidence>